<dbReference type="PANTHER" id="PTHR45138:SF9">
    <property type="entry name" value="DIGUANYLATE CYCLASE DGCM-RELATED"/>
    <property type="match status" value="1"/>
</dbReference>
<dbReference type="Pfam" id="PF00990">
    <property type="entry name" value="GGDEF"/>
    <property type="match status" value="1"/>
</dbReference>
<name>A0A931AR43_9FIRM</name>
<reference evidence="3" key="1">
    <citation type="submission" date="2020-11" db="EMBL/GenBank/DDBJ databases">
        <title>Halonatronomonas betainensis gen. nov., sp. nov. a novel haloalkaliphilic representative of the family Halanaerobiacae capable of betaine degradation.</title>
        <authorList>
            <person name="Boltyanskaya Y."/>
            <person name="Kevbrin V."/>
            <person name="Detkova E."/>
            <person name="Grouzdev D.S."/>
            <person name="Koziaeva V."/>
            <person name="Zhilina T."/>
        </authorList>
    </citation>
    <scope>NUCLEOTIDE SEQUENCE</scope>
    <source>
        <strain evidence="3">Z-7014</strain>
    </source>
</reference>
<dbReference type="RefSeq" id="WP_270453108.1">
    <property type="nucleotide sequence ID" value="NZ_JADPIE010000002.1"/>
</dbReference>
<dbReference type="PANTHER" id="PTHR45138">
    <property type="entry name" value="REGULATORY COMPONENTS OF SENSORY TRANSDUCTION SYSTEM"/>
    <property type="match status" value="1"/>
</dbReference>
<dbReference type="Gene3D" id="3.30.450.20">
    <property type="entry name" value="PAS domain"/>
    <property type="match status" value="1"/>
</dbReference>
<dbReference type="InterPro" id="IPR000160">
    <property type="entry name" value="GGDEF_dom"/>
</dbReference>
<comment type="caution">
    <text evidence="3">The sequence shown here is derived from an EMBL/GenBank/DDBJ whole genome shotgun (WGS) entry which is preliminary data.</text>
</comment>
<evidence type="ECO:0000313" key="4">
    <source>
        <dbReference type="Proteomes" id="UP000621436"/>
    </source>
</evidence>
<evidence type="ECO:0000259" key="2">
    <source>
        <dbReference type="PROSITE" id="PS50887"/>
    </source>
</evidence>
<dbReference type="GO" id="GO:0052621">
    <property type="term" value="F:diguanylate cyclase activity"/>
    <property type="evidence" value="ECO:0007669"/>
    <property type="project" value="TreeGrafter"/>
</dbReference>
<proteinExistence type="predicted"/>
<sequence>MFEINEELLNNLEETIIYIDQDMKLKWSNRNSNEVEKNKYCYQRWGLNQVCKDCPVAEAIEKEKVIQRIMVKPNGHIHLVKAIPDINETGELKGFYEVSLNITEIKEKEQKLDYIRHNDPLTGLFNFTYFKEIMKDLDEKEKTPVGIMIVDIKRLNSINSEFGYDTGNKVITNISAILIKSAPATAVISRTAGGEFIILIPDAGQAEIDLTYENIHWYLNKSEDKDIISIKIGSVIKESPEKSIAELITVADDNSQVLSPGTN</sequence>
<dbReference type="InterPro" id="IPR050469">
    <property type="entry name" value="Diguanylate_Cyclase"/>
</dbReference>
<protein>
    <submittedName>
        <fullName evidence="3">GGDEF domain-containing protein</fullName>
    </submittedName>
</protein>
<dbReference type="CDD" id="cd01949">
    <property type="entry name" value="GGDEF"/>
    <property type="match status" value="1"/>
</dbReference>
<accession>A0A931AR43</accession>
<dbReference type="InterPro" id="IPR000700">
    <property type="entry name" value="PAS-assoc_C"/>
</dbReference>
<feature type="domain" description="PAC" evidence="1">
    <location>
        <begin position="64"/>
        <end position="114"/>
    </location>
</feature>
<feature type="domain" description="GGDEF" evidence="2">
    <location>
        <begin position="143"/>
        <end position="263"/>
    </location>
</feature>
<keyword evidence="4" id="KW-1185">Reference proteome</keyword>
<dbReference type="PROSITE" id="PS50887">
    <property type="entry name" value="GGDEF"/>
    <property type="match status" value="1"/>
</dbReference>
<dbReference type="SMART" id="SM00267">
    <property type="entry name" value="GGDEF"/>
    <property type="match status" value="1"/>
</dbReference>
<dbReference type="EMBL" id="JADPIE010000002">
    <property type="protein sequence ID" value="MBF8436296.1"/>
    <property type="molecule type" value="Genomic_DNA"/>
</dbReference>
<evidence type="ECO:0000259" key="1">
    <source>
        <dbReference type="PROSITE" id="PS50113"/>
    </source>
</evidence>
<gene>
    <name evidence="3" type="ORF">I0Q91_04325</name>
</gene>
<evidence type="ECO:0000313" key="3">
    <source>
        <dbReference type="EMBL" id="MBF8436296.1"/>
    </source>
</evidence>
<dbReference type="PROSITE" id="PS50113">
    <property type="entry name" value="PAC"/>
    <property type="match status" value="1"/>
</dbReference>
<dbReference type="AlphaFoldDB" id="A0A931AR43"/>
<dbReference type="Gene3D" id="3.30.70.270">
    <property type="match status" value="1"/>
</dbReference>
<dbReference type="InterPro" id="IPR029787">
    <property type="entry name" value="Nucleotide_cyclase"/>
</dbReference>
<dbReference type="InterPro" id="IPR043128">
    <property type="entry name" value="Rev_trsase/Diguanyl_cyclase"/>
</dbReference>
<dbReference type="NCBIfam" id="TIGR00254">
    <property type="entry name" value="GGDEF"/>
    <property type="match status" value="1"/>
</dbReference>
<dbReference type="SUPFAM" id="SSF55073">
    <property type="entry name" value="Nucleotide cyclase"/>
    <property type="match status" value="1"/>
</dbReference>
<dbReference type="Proteomes" id="UP000621436">
    <property type="component" value="Unassembled WGS sequence"/>
</dbReference>
<organism evidence="3 4">
    <name type="scientific">Halonatronomonas betaini</name>
    <dbReference type="NCBI Taxonomy" id="2778430"/>
    <lineage>
        <taxon>Bacteria</taxon>
        <taxon>Bacillati</taxon>
        <taxon>Bacillota</taxon>
        <taxon>Clostridia</taxon>
        <taxon>Halanaerobiales</taxon>
        <taxon>Halarsenatibacteraceae</taxon>
        <taxon>Halonatronomonas</taxon>
    </lineage>
</organism>